<evidence type="ECO:0008006" key="4">
    <source>
        <dbReference type="Google" id="ProtNLM"/>
    </source>
</evidence>
<evidence type="ECO:0000313" key="3">
    <source>
        <dbReference type="Proteomes" id="UP000694392"/>
    </source>
</evidence>
<sequence length="199" mass="21729">MSDAATGTKSREIMATPGQTIKMPNENGVDYMASPAIPVFCTPGMKIPFRKNVASPISPEKKELSIPNRAATPTLPDLEIHKRAESKANKTKSVPNKQHTEDYTPSTLCSDKYLEHLGAPSPPTISDYGNLLDTPPPPEVTEIPQDILQILSKYNSKTNTLGIMKKQVKTGIAAKFERDVPGYSNKENREYSGCTEPGV</sequence>
<reference evidence="2" key="1">
    <citation type="submission" date="2025-08" db="UniProtKB">
        <authorList>
            <consortium name="Ensembl"/>
        </authorList>
    </citation>
    <scope>IDENTIFICATION</scope>
</reference>
<evidence type="ECO:0000256" key="1">
    <source>
        <dbReference type="SAM" id="MobiDB-lite"/>
    </source>
</evidence>
<organism evidence="2 3">
    <name type="scientific">Sphenodon punctatus</name>
    <name type="common">Tuatara</name>
    <name type="synonym">Hatteria punctata</name>
    <dbReference type="NCBI Taxonomy" id="8508"/>
    <lineage>
        <taxon>Eukaryota</taxon>
        <taxon>Metazoa</taxon>
        <taxon>Chordata</taxon>
        <taxon>Craniata</taxon>
        <taxon>Vertebrata</taxon>
        <taxon>Euteleostomi</taxon>
        <taxon>Lepidosauria</taxon>
        <taxon>Sphenodontia</taxon>
        <taxon>Sphenodontidae</taxon>
        <taxon>Sphenodon</taxon>
    </lineage>
</organism>
<proteinExistence type="predicted"/>
<name>A0A8D0HD18_SPHPU</name>
<dbReference type="Proteomes" id="UP000694392">
    <property type="component" value="Unplaced"/>
</dbReference>
<accession>A0A8D0HD18</accession>
<feature type="compositionally biased region" description="Polar residues" evidence="1">
    <location>
        <begin position="91"/>
        <end position="106"/>
    </location>
</feature>
<feature type="compositionally biased region" description="Basic and acidic residues" evidence="1">
    <location>
        <begin position="78"/>
        <end position="88"/>
    </location>
</feature>
<evidence type="ECO:0000313" key="2">
    <source>
        <dbReference type="Ensembl" id="ENSSPUP00000018785.1"/>
    </source>
</evidence>
<dbReference type="Ensembl" id="ENSSPUT00000020010.1">
    <property type="protein sequence ID" value="ENSSPUP00000018785.1"/>
    <property type="gene ID" value="ENSSPUG00000014490.1"/>
</dbReference>
<reference evidence="2" key="2">
    <citation type="submission" date="2025-09" db="UniProtKB">
        <authorList>
            <consortium name="Ensembl"/>
        </authorList>
    </citation>
    <scope>IDENTIFICATION</scope>
</reference>
<protein>
    <recommendedName>
        <fullName evidence="4">Spindle and kinetochore-associated protein 3</fullName>
    </recommendedName>
</protein>
<feature type="region of interest" description="Disordered" evidence="1">
    <location>
        <begin position="58"/>
        <end position="106"/>
    </location>
</feature>
<keyword evidence="3" id="KW-1185">Reference proteome</keyword>
<dbReference type="AlphaFoldDB" id="A0A8D0HD18"/>